<protein>
    <submittedName>
        <fullName evidence="1">Uncharacterized protein</fullName>
    </submittedName>
</protein>
<reference evidence="2" key="1">
    <citation type="submission" date="2016-12" db="EMBL/GenBank/DDBJ databases">
        <authorList>
            <person name="Gulvik C.A."/>
        </authorList>
    </citation>
    <scope>NUCLEOTIDE SEQUENCE [LARGE SCALE GENOMIC DNA]</scope>
    <source>
        <strain evidence="2">ATCC 51725</strain>
    </source>
</reference>
<dbReference type="EMBL" id="MSJL01000049">
    <property type="protein sequence ID" value="OLF49151.1"/>
    <property type="molecule type" value="Genomic_DNA"/>
</dbReference>
<keyword evidence="2" id="KW-1185">Reference proteome</keyword>
<organism evidence="1 2">
    <name type="scientific">Streptococcus acidominimus</name>
    <dbReference type="NCBI Taxonomy" id="1326"/>
    <lineage>
        <taxon>Bacteria</taxon>
        <taxon>Bacillati</taxon>
        <taxon>Bacillota</taxon>
        <taxon>Bacilli</taxon>
        <taxon>Lactobacillales</taxon>
        <taxon>Streptococcaceae</taxon>
        <taxon>Streptococcus</taxon>
    </lineage>
</organism>
<evidence type="ECO:0000313" key="2">
    <source>
        <dbReference type="Proteomes" id="UP000186437"/>
    </source>
</evidence>
<proteinExistence type="predicted"/>
<comment type="caution">
    <text evidence="1">The sequence shown here is derived from an EMBL/GenBank/DDBJ whole genome shotgun (WGS) entry which is preliminary data.</text>
</comment>
<gene>
    <name evidence="1" type="ORF">BU200_08925</name>
</gene>
<dbReference type="Proteomes" id="UP000186437">
    <property type="component" value="Unassembled WGS sequence"/>
</dbReference>
<evidence type="ECO:0000313" key="1">
    <source>
        <dbReference type="EMBL" id="OLF49151.1"/>
    </source>
</evidence>
<sequence length="64" mass="7262">MELVSDSLGIACLRLEITKRKFSSKVIGNIGVQQGCLARFNSMDMEIERVKRVLNTNIFLLVFD</sequence>
<accession>A0A1Q8EBJ2</accession>
<name>A0A1Q8EBJ2_STRAI</name>
<dbReference type="AlphaFoldDB" id="A0A1Q8EBJ2"/>